<dbReference type="InterPro" id="IPR000225">
    <property type="entry name" value="Armadillo"/>
</dbReference>
<protein>
    <submittedName>
        <fullName evidence="2">Radial spoke head 14 homolog</fullName>
    </submittedName>
</protein>
<dbReference type="AlphaFoldDB" id="A0A3B4ZYP4"/>
<dbReference type="PANTHER" id="PTHR15599">
    <property type="entry name" value="RTDR1"/>
    <property type="match status" value="1"/>
</dbReference>
<reference evidence="2" key="1">
    <citation type="submission" date="2023-09" db="UniProtKB">
        <authorList>
            <consortium name="Ensembl"/>
        </authorList>
    </citation>
    <scope>IDENTIFICATION</scope>
</reference>
<dbReference type="Gene3D" id="1.25.10.10">
    <property type="entry name" value="Leucine-rich Repeat Variant"/>
    <property type="match status" value="2"/>
</dbReference>
<proteinExistence type="predicted"/>
<sequence length="345" mass="37146">TSDSPPLAARMDSTRAPVAFGRWAVPLLFGQLQQPQAAGRLRTLAALCDLLHDPERLQQTVTGGFLEQLPALLTDEDASVRTRTCELLHLVTAHSVGRQALLTSSVLPPLSRLLDDSSASCRTSVLRVLTRLALLPAGGAAVLGLVPKLMLKLQQQDDEDHVDEEVLLLSAVGRCSRLDARPALASDGVSVLGRKLSRRSPDVRREAAAAMMALSVPVDGKRQVCEGAGLPVLVGLLQDDDVEVQTNAAGVIMNTVIITTGKLQCLELDVVPVLLDLLSRQPEEDVRTKALLVYSLRALTALAEAPDGRRLLLQQLPLLARRAEARDPDVRRAAQTAVRVVTWTP</sequence>
<dbReference type="Pfam" id="PF00514">
    <property type="entry name" value="Arm"/>
    <property type="match status" value="1"/>
</dbReference>
<dbReference type="PANTHER" id="PTHR15599:SF1">
    <property type="entry name" value="RADIAL SPOKE HEAD 14 HOMOLOG"/>
    <property type="match status" value="1"/>
</dbReference>
<dbReference type="Ensembl" id="ENSSPAT00000006925.1">
    <property type="protein sequence ID" value="ENSSPAP00000006787.1"/>
    <property type="gene ID" value="ENSSPAG00000005198.1"/>
</dbReference>
<evidence type="ECO:0000256" key="1">
    <source>
        <dbReference type="PROSITE-ProRule" id="PRU00259"/>
    </source>
</evidence>
<dbReference type="SMART" id="SM00185">
    <property type="entry name" value="ARM"/>
    <property type="match status" value="4"/>
</dbReference>
<evidence type="ECO:0000313" key="2">
    <source>
        <dbReference type="Ensembl" id="ENSSPAP00000006787.1"/>
    </source>
</evidence>
<organism evidence="2">
    <name type="scientific">Stegastes partitus</name>
    <name type="common">bicolor damselfish</name>
    <dbReference type="NCBI Taxonomy" id="144197"/>
    <lineage>
        <taxon>Eukaryota</taxon>
        <taxon>Metazoa</taxon>
        <taxon>Chordata</taxon>
        <taxon>Craniata</taxon>
        <taxon>Vertebrata</taxon>
        <taxon>Euteleostomi</taxon>
        <taxon>Actinopterygii</taxon>
        <taxon>Neopterygii</taxon>
        <taxon>Teleostei</taxon>
        <taxon>Neoteleostei</taxon>
        <taxon>Acanthomorphata</taxon>
        <taxon>Ovalentaria</taxon>
        <taxon>Pomacentridae</taxon>
        <taxon>Stegastes</taxon>
    </lineage>
</organism>
<dbReference type="SUPFAM" id="SSF48371">
    <property type="entry name" value="ARM repeat"/>
    <property type="match status" value="1"/>
</dbReference>
<dbReference type="STRING" id="144197.ENSSPAP00000006787"/>
<dbReference type="PROSITE" id="PS50176">
    <property type="entry name" value="ARM_REPEAT"/>
    <property type="match status" value="1"/>
</dbReference>
<name>A0A3B4ZYP4_9TELE</name>
<dbReference type="InterPro" id="IPR011989">
    <property type="entry name" value="ARM-like"/>
</dbReference>
<dbReference type="InterPro" id="IPR016024">
    <property type="entry name" value="ARM-type_fold"/>
</dbReference>
<accession>A0A3B4ZYP4</accession>
<dbReference type="InterPro" id="IPR042856">
    <property type="entry name" value="RSP14"/>
</dbReference>
<feature type="repeat" description="ARM" evidence="1">
    <location>
        <begin position="228"/>
        <end position="254"/>
    </location>
</feature>
<dbReference type="GeneTree" id="ENSGT00500000044989"/>